<keyword evidence="3" id="KW-0203">Cytokinin biosynthesis</keyword>
<accession>A0AAD5CBE2</accession>
<reference evidence="8" key="1">
    <citation type="submission" date="2022-06" db="EMBL/GenBank/DDBJ databases">
        <title>Uncovering the hologenomic basis of an extraordinary plant invasion.</title>
        <authorList>
            <person name="Bieker V.C."/>
            <person name="Martin M.D."/>
            <person name="Gilbert T."/>
            <person name="Hodgins K."/>
            <person name="Battlay P."/>
            <person name="Petersen B."/>
            <person name="Wilson J."/>
        </authorList>
    </citation>
    <scope>NUCLEOTIDE SEQUENCE</scope>
    <source>
        <strain evidence="8">AA19_3_7</strain>
        <tissue evidence="8">Leaf</tissue>
    </source>
</reference>
<comment type="similarity">
    <text evidence="6">Belongs to the SOFL plant protein family.</text>
</comment>
<keyword evidence="2" id="KW-0963">Cytoplasm</keyword>
<gene>
    <name evidence="8" type="ORF">M8C21_010292</name>
</gene>
<dbReference type="GO" id="GO:0005737">
    <property type="term" value="C:cytoplasm"/>
    <property type="evidence" value="ECO:0007669"/>
    <property type="project" value="UniProtKB-SubCell"/>
</dbReference>
<organism evidence="8 9">
    <name type="scientific">Ambrosia artemisiifolia</name>
    <name type="common">Common ragweed</name>
    <dbReference type="NCBI Taxonomy" id="4212"/>
    <lineage>
        <taxon>Eukaryota</taxon>
        <taxon>Viridiplantae</taxon>
        <taxon>Streptophyta</taxon>
        <taxon>Embryophyta</taxon>
        <taxon>Tracheophyta</taxon>
        <taxon>Spermatophyta</taxon>
        <taxon>Magnoliopsida</taxon>
        <taxon>eudicotyledons</taxon>
        <taxon>Gunneridae</taxon>
        <taxon>Pentapetalae</taxon>
        <taxon>asterids</taxon>
        <taxon>campanulids</taxon>
        <taxon>Asterales</taxon>
        <taxon>Asteraceae</taxon>
        <taxon>Asteroideae</taxon>
        <taxon>Heliantheae alliance</taxon>
        <taxon>Heliantheae</taxon>
        <taxon>Ambrosia</taxon>
    </lineage>
</organism>
<comment type="subcellular location">
    <subcellularLocation>
        <location evidence="1">Cytoplasm</location>
    </subcellularLocation>
</comment>
<dbReference type="EMBL" id="JAMZMK010008879">
    <property type="protein sequence ID" value="KAI7738080.1"/>
    <property type="molecule type" value="Genomic_DNA"/>
</dbReference>
<comment type="caution">
    <text evidence="8">The sequence shown here is derived from an EMBL/GenBank/DDBJ whole genome shotgun (WGS) entry which is preliminary data.</text>
</comment>
<protein>
    <submittedName>
        <fullName evidence="8">Uncharacterized protein</fullName>
    </submittedName>
</protein>
<dbReference type="PANTHER" id="PTHR33347:SF1">
    <property type="entry name" value="PROTEIN SOB FIVE-LIKE 5"/>
    <property type="match status" value="1"/>
</dbReference>
<feature type="compositionally biased region" description="Low complexity" evidence="7">
    <location>
        <begin position="62"/>
        <end position="73"/>
    </location>
</feature>
<sequence length="175" mass="19612">MEEDVFGSESCSSGCESGWTLYLEHSHKNEEEKEEEDDMSMVSDASSGPQQHFPAEQEDEYNNSNNYNYNGGSACNYTNGKRQKIPKQSKKTTPAPPLPPFLDDTASSPLFNLSNINNLTLPTNASNEIIADYSQGYSTTYFKGKSAFEEHLGFFPSVTGAQLQQNQWLQDKRWA</sequence>
<keyword evidence="5" id="KW-0539">Nucleus</keyword>
<name>A0AAD5CBE2_AMBAR</name>
<dbReference type="GO" id="GO:0009736">
    <property type="term" value="P:cytokinin-activated signaling pathway"/>
    <property type="evidence" value="ECO:0007669"/>
    <property type="project" value="UniProtKB-KW"/>
</dbReference>
<evidence type="ECO:0000256" key="3">
    <source>
        <dbReference type="ARBA" id="ARBA00022712"/>
    </source>
</evidence>
<evidence type="ECO:0000256" key="2">
    <source>
        <dbReference type="ARBA" id="ARBA00022490"/>
    </source>
</evidence>
<evidence type="ECO:0000256" key="4">
    <source>
        <dbReference type="ARBA" id="ARBA00022864"/>
    </source>
</evidence>
<dbReference type="InterPro" id="IPR044670">
    <property type="entry name" value="SOFL"/>
</dbReference>
<feature type="region of interest" description="Disordered" evidence="7">
    <location>
        <begin position="26"/>
        <end position="106"/>
    </location>
</feature>
<evidence type="ECO:0000256" key="7">
    <source>
        <dbReference type="SAM" id="MobiDB-lite"/>
    </source>
</evidence>
<dbReference type="PANTHER" id="PTHR33347">
    <property type="entry name" value="OSJNBA0091C07.3 PROTEIN"/>
    <property type="match status" value="1"/>
</dbReference>
<evidence type="ECO:0000256" key="1">
    <source>
        <dbReference type="ARBA" id="ARBA00004496"/>
    </source>
</evidence>
<evidence type="ECO:0000256" key="6">
    <source>
        <dbReference type="ARBA" id="ARBA00024199"/>
    </source>
</evidence>
<keyword evidence="9" id="KW-1185">Reference proteome</keyword>
<dbReference type="AlphaFoldDB" id="A0AAD5CBE2"/>
<dbReference type="Proteomes" id="UP001206925">
    <property type="component" value="Unassembled WGS sequence"/>
</dbReference>
<evidence type="ECO:0000256" key="5">
    <source>
        <dbReference type="ARBA" id="ARBA00023242"/>
    </source>
</evidence>
<evidence type="ECO:0000313" key="9">
    <source>
        <dbReference type="Proteomes" id="UP001206925"/>
    </source>
</evidence>
<keyword evidence="4" id="KW-0932">Cytokinin signaling pathway</keyword>
<feature type="compositionally biased region" description="Basic residues" evidence="7">
    <location>
        <begin position="81"/>
        <end position="90"/>
    </location>
</feature>
<proteinExistence type="inferred from homology"/>
<dbReference type="GO" id="GO:0009691">
    <property type="term" value="P:cytokinin biosynthetic process"/>
    <property type="evidence" value="ECO:0007669"/>
    <property type="project" value="UniProtKB-KW"/>
</dbReference>
<evidence type="ECO:0000313" key="8">
    <source>
        <dbReference type="EMBL" id="KAI7738080.1"/>
    </source>
</evidence>